<dbReference type="InterPro" id="IPR008634">
    <property type="entry name" value="Gas-vesicle_GvpO"/>
</dbReference>
<reference evidence="2" key="1">
    <citation type="submission" date="2021-02" db="EMBL/GenBank/DDBJ databases">
        <title>Draft genome sequence of Microbispora sp. RL4-1S isolated from rice leaves in Thailand.</title>
        <authorList>
            <person name="Muangham S."/>
            <person name="Duangmal K."/>
        </authorList>
    </citation>
    <scope>NUCLEOTIDE SEQUENCE</scope>
    <source>
        <strain evidence="2">RL4-1S</strain>
    </source>
</reference>
<dbReference type="Pfam" id="PF05800">
    <property type="entry name" value="GvpO"/>
    <property type="match status" value="1"/>
</dbReference>
<feature type="compositionally biased region" description="Acidic residues" evidence="1">
    <location>
        <begin position="26"/>
        <end position="48"/>
    </location>
</feature>
<dbReference type="AlphaFoldDB" id="A0A940WVA4"/>
<name>A0A940WVA4_9ACTN</name>
<dbReference type="EMBL" id="JAFCNB010000023">
    <property type="protein sequence ID" value="MBP2707856.1"/>
    <property type="molecule type" value="Genomic_DNA"/>
</dbReference>
<feature type="region of interest" description="Disordered" evidence="1">
    <location>
        <begin position="1"/>
        <end position="56"/>
    </location>
</feature>
<dbReference type="GO" id="GO:0031412">
    <property type="term" value="P:gas vesicle organization"/>
    <property type="evidence" value="ECO:0007669"/>
    <property type="project" value="InterPro"/>
</dbReference>
<protein>
    <submittedName>
        <fullName evidence="2">Gas vesicle protein</fullName>
    </submittedName>
</protein>
<evidence type="ECO:0000256" key="1">
    <source>
        <dbReference type="SAM" id="MobiDB-lite"/>
    </source>
</evidence>
<organism evidence="2 3">
    <name type="scientific">Microbispora oryzae</name>
    <dbReference type="NCBI Taxonomy" id="2806554"/>
    <lineage>
        <taxon>Bacteria</taxon>
        <taxon>Bacillati</taxon>
        <taxon>Actinomycetota</taxon>
        <taxon>Actinomycetes</taxon>
        <taxon>Streptosporangiales</taxon>
        <taxon>Streptosporangiaceae</taxon>
        <taxon>Microbispora</taxon>
    </lineage>
</organism>
<keyword evidence="3" id="KW-1185">Reference proteome</keyword>
<evidence type="ECO:0000313" key="2">
    <source>
        <dbReference type="EMBL" id="MBP2707856.1"/>
    </source>
</evidence>
<evidence type="ECO:0000313" key="3">
    <source>
        <dbReference type="Proteomes" id="UP000674234"/>
    </source>
</evidence>
<comment type="caution">
    <text evidence="2">The sequence shown here is derived from an EMBL/GenBank/DDBJ whole genome shotgun (WGS) entry which is preliminary data.</text>
</comment>
<dbReference type="Proteomes" id="UP000674234">
    <property type="component" value="Unassembled WGS sequence"/>
</dbReference>
<sequence length="147" mass="16462">MPPRREAERGGAERRGERPRRRPEPAYDEAPYEPDEPSYGDDAYEEAYEAPPQPRRRALTAVTAGQAGLRHISGLTSRKAEAVTLVQPVENGWVVDVEVLEDHRIPSSGDLLATYEAEMDGDGNLLSYRRTRRYRRGTGECGEGPPR</sequence>
<dbReference type="RefSeq" id="WP_210159114.1">
    <property type="nucleotide sequence ID" value="NZ_JAFCNB010000023.1"/>
</dbReference>
<feature type="compositionally biased region" description="Basic and acidic residues" evidence="1">
    <location>
        <begin position="1"/>
        <end position="16"/>
    </location>
</feature>
<accession>A0A940WVA4</accession>
<gene>
    <name evidence="2" type="ORF">JOL79_29160</name>
</gene>
<proteinExistence type="predicted"/>